<evidence type="ECO:0000256" key="1">
    <source>
        <dbReference type="ARBA" id="ARBA00004370"/>
    </source>
</evidence>
<name>A0ABU1ID31_9BURK</name>
<evidence type="ECO:0000259" key="6">
    <source>
        <dbReference type="Pfam" id="PF13664"/>
    </source>
</evidence>
<keyword evidence="4 5" id="KW-0472">Membrane</keyword>
<dbReference type="InterPro" id="IPR025423">
    <property type="entry name" value="TMEM205-like"/>
</dbReference>
<feature type="transmembrane region" description="Helical" evidence="5">
    <location>
        <begin position="12"/>
        <end position="32"/>
    </location>
</feature>
<feature type="transmembrane region" description="Helical" evidence="5">
    <location>
        <begin position="112"/>
        <end position="133"/>
    </location>
</feature>
<reference evidence="7 8" key="1">
    <citation type="submission" date="2023-08" db="EMBL/GenBank/DDBJ databases">
        <title>Functional and genomic diversity of the sorghum phyllosphere microbiome.</title>
        <authorList>
            <person name="Shade A."/>
        </authorList>
    </citation>
    <scope>NUCLEOTIDE SEQUENCE [LARGE SCALE GENOMIC DNA]</scope>
    <source>
        <strain evidence="7 8">SORGH_AS_0335</strain>
    </source>
</reference>
<feature type="transmembrane region" description="Helical" evidence="5">
    <location>
        <begin position="78"/>
        <end position="100"/>
    </location>
</feature>
<evidence type="ECO:0000313" key="7">
    <source>
        <dbReference type="EMBL" id="MDR6215097.1"/>
    </source>
</evidence>
<dbReference type="Pfam" id="PF13664">
    <property type="entry name" value="DUF4149"/>
    <property type="match status" value="1"/>
</dbReference>
<organism evidence="7 8">
    <name type="scientific">Paracidovorax wautersii</name>
    <dbReference type="NCBI Taxonomy" id="1177982"/>
    <lineage>
        <taxon>Bacteria</taxon>
        <taxon>Pseudomonadati</taxon>
        <taxon>Pseudomonadota</taxon>
        <taxon>Betaproteobacteria</taxon>
        <taxon>Burkholderiales</taxon>
        <taxon>Comamonadaceae</taxon>
        <taxon>Paracidovorax</taxon>
    </lineage>
</organism>
<comment type="caution">
    <text evidence="7">The sequence shown here is derived from an EMBL/GenBank/DDBJ whole genome shotgun (WGS) entry which is preliminary data.</text>
</comment>
<accession>A0ABU1ID31</accession>
<sequence>MDALRDRLPALAAALWWGSLSAIGFVAVPLLFRHLASPAAAGQMAAQLFEAQTYISIACCACLFLLSKRKHSEKEEPWAQAAMVFLIGGLLAALLLQYGAAPRIVARQNLALWHGVGSVLYAAQWLCALAVLWRTVRQ</sequence>
<dbReference type="Proteomes" id="UP001267710">
    <property type="component" value="Unassembled WGS sequence"/>
</dbReference>
<proteinExistence type="predicted"/>
<comment type="subcellular location">
    <subcellularLocation>
        <location evidence="1">Membrane</location>
    </subcellularLocation>
</comment>
<keyword evidence="8" id="KW-1185">Reference proteome</keyword>
<evidence type="ECO:0000256" key="2">
    <source>
        <dbReference type="ARBA" id="ARBA00022692"/>
    </source>
</evidence>
<evidence type="ECO:0000256" key="5">
    <source>
        <dbReference type="SAM" id="Phobius"/>
    </source>
</evidence>
<evidence type="ECO:0000256" key="3">
    <source>
        <dbReference type="ARBA" id="ARBA00022989"/>
    </source>
</evidence>
<evidence type="ECO:0000313" key="8">
    <source>
        <dbReference type="Proteomes" id="UP001267710"/>
    </source>
</evidence>
<keyword evidence="3 5" id="KW-1133">Transmembrane helix</keyword>
<feature type="domain" description="TMEM205-like" evidence="6">
    <location>
        <begin position="11"/>
        <end position="108"/>
    </location>
</feature>
<protein>
    <recommendedName>
        <fullName evidence="6">TMEM205-like domain-containing protein</fullName>
    </recommendedName>
</protein>
<gene>
    <name evidence="7" type="ORF">QE399_002786</name>
</gene>
<evidence type="ECO:0000256" key="4">
    <source>
        <dbReference type="ARBA" id="ARBA00023136"/>
    </source>
</evidence>
<keyword evidence="2 5" id="KW-0812">Transmembrane</keyword>
<feature type="transmembrane region" description="Helical" evidence="5">
    <location>
        <begin position="44"/>
        <end position="66"/>
    </location>
</feature>
<dbReference type="EMBL" id="JAVIZX010000001">
    <property type="protein sequence ID" value="MDR6215097.1"/>
    <property type="molecule type" value="Genomic_DNA"/>
</dbReference>